<accession>A0A498IEX8</accession>
<protein>
    <submittedName>
        <fullName evidence="1">Uncharacterized protein</fullName>
    </submittedName>
</protein>
<gene>
    <name evidence="1" type="ORF">DVH24_004421</name>
</gene>
<name>A0A498IEX8_MALDO</name>
<reference evidence="1 2" key="1">
    <citation type="submission" date="2018-10" db="EMBL/GenBank/DDBJ databases">
        <title>A high-quality apple genome assembly.</title>
        <authorList>
            <person name="Hu J."/>
        </authorList>
    </citation>
    <scope>NUCLEOTIDE SEQUENCE [LARGE SCALE GENOMIC DNA]</scope>
    <source>
        <strain evidence="2">cv. HFTH1</strain>
        <tissue evidence="1">Young leaf</tissue>
    </source>
</reference>
<keyword evidence="2" id="KW-1185">Reference proteome</keyword>
<dbReference type="EMBL" id="RDQH01000338">
    <property type="protein sequence ID" value="RXH80507.1"/>
    <property type="molecule type" value="Genomic_DNA"/>
</dbReference>
<comment type="caution">
    <text evidence="1">The sequence shown here is derived from an EMBL/GenBank/DDBJ whole genome shotgun (WGS) entry which is preliminary data.</text>
</comment>
<dbReference type="Proteomes" id="UP000290289">
    <property type="component" value="Chromosome 12"/>
</dbReference>
<organism evidence="1 2">
    <name type="scientific">Malus domestica</name>
    <name type="common">Apple</name>
    <name type="synonym">Pyrus malus</name>
    <dbReference type="NCBI Taxonomy" id="3750"/>
    <lineage>
        <taxon>Eukaryota</taxon>
        <taxon>Viridiplantae</taxon>
        <taxon>Streptophyta</taxon>
        <taxon>Embryophyta</taxon>
        <taxon>Tracheophyta</taxon>
        <taxon>Spermatophyta</taxon>
        <taxon>Magnoliopsida</taxon>
        <taxon>eudicotyledons</taxon>
        <taxon>Gunneridae</taxon>
        <taxon>Pentapetalae</taxon>
        <taxon>rosids</taxon>
        <taxon>fabids</taxon>
        <taxon>Rosales</taxon>
        <taxon>Rosaceae</taxon>
        <taxon>Amygdaloideae</taxon>
        <taxon>Maleae</taxon>
        <taxon>Malus</taxon>
    </lineage>
</organism>
<dbReference type="AlphaFoldDB" id="A0A498IEX8"/>
<sequence>MQTSEYSGIQTWDLQSQVRPAYMKKKSYNKRDSHIHVIFQVNDAKCEVSSSSIKRLKNMWLIGLESITILKVFFYGMCYPHTPFYFSHILDNFCPLIFLNLSDPTAKN</sequence>
<evidence type="ECO:0000313" key="2">
    <source>
        <dbReference type="Proteomes" id="UP000290289"/>
    </source>
</evidence>
<evidence type="ECO:0000313" key="1">
    <source>
        <dbReference type="EMBL" id="RXH80507.1"/>
    </source>
</evidence>
<proteinExistence type="predicted"/>